<protein>
    <recommendedName>
        <fullName evidence="3">Metallo-beta-lactamase domain-containing protein</fullName>
    </recommendedName>
</protein>
<dbReference type="RefSeq" id="WP_058381232.1">
    <property type="nucleotide sequence ID" value="NZ_CP013659.2"/>
</dbReference>
<dbReference type="KEGG" id="prt:AUC31_04385"/>
<organism evidence="1 2">
    <name type="scientific">Planococcus rifietoensis</name>
    <dbReference type="NCBI Taxonomy" id="200991"/>
    <lineage>
        <taxon>Bacteria</taxon>
        <taxon>Bacillati</taxon>
        <taxon>Bacillota</taxon>
        <taxon>Bacilli</taxon>
        <taxon>Bacillales</taxon>
        <taxon>Caryophanaceae</taxon>
        <taxon>Planococcus</taxon>
    </lineage>
</organism>
<proteinExistence type="predicted"/>
<dbReference type="InterPro" id="IPR036866">
    <property type="entry name" value="RibonucZ/Hydroxyglut_hydro"/>
</dbReference>
<dbReference type="OrthoDB" id="420651at2"/>
<evidence type="ECO:0008006" key="3">
    <source>
        <dbReference type="Google" id="ProtNLM"/>
    </source>
</evidence>
<accession>A0A0U2YP80</accession>
<dbReference type="Proteomes" id="UP000067683">
    <property type="component" value="Chromosome"/>
</dbReference>
<dbReference type="SUPFAM" id="SSF56281">
    <property type="entry name" value="Metallo-hydrolase/oxidoreductase"/>
    <property type="match status" value="1"/>
</dbReference>
<name>A0A0U2YP80_9BACL</name>
<reference evidence="1" key="1">
    <citation type="submission" date="2016-01" db="EMBL/GenBank/DDBJ databases">
        <title>Complete genome of Planococcus rifietoensis type strain M8.</title>
        <authorList>
            <person name="See-Too W.S."/>
        </authorList>
    </citation>
    <scope>NUCLEOTIDE SEQUENCE [LARGE SCALE GENOMIC DNA]</scope>
    <source>
        <strain evidence="1">M8</strain>
    </source>
</reference>
<evidence type="ECO:0000313" key="1">
    <source>
        <dbReference type="EMBL" id="ALS74525.1"/>
    </source>
</evidence>
<dbReference type="AlphaFoldDB" id="A0A0U2YP80"/>
<dbReference type="STRING" id="200991.AUC31_04385"/>
<gene>
    <name evidence="1" type="ORF">AUC31_04385</name>
</gene>
<keyword evidence="2" id="KW-1185">Reference proteome</keyword>
<sequence>MLQNIFISTSLDHTRETLDIDYSGKNIILLMNEVNKKPGFLYIYNDPQNKLYIAKIKTMSTEDPNDYSFLKVKAGEHFVFIKYHMNFRTFSADVLKYLYARKNIDKIGNVEKSIFNTFKRFKFSFSRPIFNEEGFQQKFKKLEDLLHENDLANHILFEGLIIPPATENFKTYAILVEEDGEYFLTLTNEKMIDFDSQYISRDYSHDMPSYRPYFYDFFPDKNLMLEYRLSNYNDGVYEVELMSYEDERDKDRESIMGEVVFSASPIKSVPAYIKSLNKIQDPEITKRIEGIKNSTKNEIDTEKDNSDIEKKIISNLVPHKGNLENELIVYSVGQGNWSKINFTNNITKKNMLSIIFDIGIGIKPSKNIDEIAKDAANELRENYIFMLSHWDQDHIKGIVHLEEQQFEKLWIVPALPDDNISMGALRLAAFLYYNPAIESIFVDDKFNNQVIIDNDYLMLGKGEGQNIGFNATRGGKQVKTSYNNKNNLGLILAIKNNDQKVLLTGDCEYIQFPDAFINVEYDFLVASHHGAKTNIANLKDFGFLDVKKGTPAIVCVGENTDYPCCKHVDMIQNLGYIMEETSNLKSHPFKYVF</sequence>
<dbReference type="EMBL" id="CP013659">
    <property type="protein sequence ID" value="ALS74525.1"/>
    <property type="molecule type" value="Genomic_DNA"/>
</dbReference>
<dbReference type="Gene3D" id="3.60.15.10">
    <property type="entry name" value="Ribonuclease Z/Hydroxyacylglutathione hydrolase-like"/>
    <property type="match status" value="1"/>
</dbReference>
<evidence type="ECO:0000313" key="2">
    <source>
        <dbReference type="Proteomes" id="UP000067683"/>
    </source>
</evidence>